<reference evidence="6 7" key="1">
    <citation type="submission" date="2024-05" db="EMBL/GenBank/DDBJ databases">
        <authorList>
            <person name="Duchaud E."/>
        </authorList>
    </citation>
    <scope>NUCLEOTIDE SEQUENCE [LARGE SCALE GENOMIC DNA]</scope>
    <source>
        <strain evidence="6">Ena-SAMPLE-TAB-13-05-2024-13:56:06:370-140305</strain>
    </source>
</reference>
<keyword evidence="6" id="KW-0808">Transferase</keyword>
<dbReference type="InterPro" id="IPR005467">
    <property type="entry name" value="His_kinase_dom"/>
</dbReference>
<dbReference type="InterPro" id="IPR036097">
    <property type="entry name" value="HisK_dim/P_sf"/>
</dbReference>
<proteinExistence type="predicted"/>
<protein>
    <recommendedName>
        <fullName evidence="2">histidine kinase</fullName>
        <ecNumber evidence="2">2.7.13.3</ecNumber>
    </recommendedName>
</protein>
<dbReference type="Gene3D" id="3.30.565.10">
    <property type="entry name" value="Histidine kinase-like ATPase, C-terminal domain"/>
    <property type="match status" value="1"/>
</dbReference>
<dbReference type="InterPro" id="IPR004358">
    <property type="entry name" value="Sig_transdc_His_kin-like_C"/>
</dbReference>
<dbReference type="SUPFAM" id="SSF47384">
    <property type="entry name" value="Homodimeric domain of signal transducing histidine kinase"/>
    <property type="match status" value="1"/>
</dbReference>
<evidence type="ECO:0000313" key="6">
    <source>
        <dbReference type="EMBL" id="CAL2108535.1"/>
    </source>
</evidence>
<dbReference type="EC" id="2.7.13.3" evidence="2"/>
<dbReference type="SUPFAM" id="SSF55874">
    <property type="entry name" value="ATPase domain of HSP90 chaperone/DNA topoisomerase II/histidine kinase"/>
    <property type="match status" value="1"/>
</dbReference>
<dbReference type="EMBL" id="CAXJRC010000045">
    <property type="protein sequence ID" value="CAL2108535.1"/>
    <property type="molecule type" value="Genomic_DNA"/>
</dbReference>
<comment type="catalytic activity">
    <reaction evidence="1">
        <text>ATP + protein L-histidine = ADP + protein N-phospho-L-histidine.</text>
        <dbReference type="EC" id="2.7.13.3"/>
    </reaction>
</comment>
<dbReference type="InterPro" id="IPR036890">
    <property type="entry name" value="HATPase_C_sf"/>
</dbReference>
<evidence type="ECO:0000256" key="3">
    <source>
        <dbReference type="ARBA" id="ARBA00022553"/>
    </source>
</evidence>
<dbReference type="Proteomes" id="UP001497602">
    <property type="component" value="Unassembled WGS sequence"/>
</dbReference>
<dbReference type="PRINTS" id="PR00344">
    <property type="entry name" value="BCTRLSENSOR"/>
</dbReference>
<sequence length="539" mass="61651">MSIKKHNWILYFISITIITTIAVQFYWNYKNYELNKQRVINEVQYSLNKAIDLYFSDLSKSNFFAIVESDSIANSKISLKNKVWNQFITVSKDSNKQTLYKNKLPEEVTSLDFSTSDQKKFKKIDSLFFKTIIIDTQNEILNDSAYKQTLEIKQITQLDNNLKKGINIKNSGNINNVSVFHGKKATDSLKLIKDLKTIFISIQNDSLELQKVDSITKTILLKKKINTNFYLDHYKCDTLYNSSKITNSANSYGLKIQALSSFLKSGENINLIYSNPTLETLKRSSTGILLSLILSLAVIASLFYLLKIINQQKELAEIKNDLISNITHEFKTPITTVSTAIEAIDNFNIIDDKEKTKKYLSISAVQLKKLHQMVEKLLETATLDSEKLLLKKEETDIIELIEKVTKKHQLISNDKTIQFFKNINNYSINIDVFHIENAISNLIDNAIKYGGSKIDVNVSLILNTIEITIADNGNGIDKNQQSKIFDKFYRVPKGNTHDVKGFGIGLYYTKKIIEKHNGVITLNSNSERTIFKIDLPNEH</sequence>
<keyword evidence="7" id="KW-1185">Reference proteome</keyword>
<dbReference type="GO" id="GO:0016301">
    <property type="term" value="F:kinase activity"/>
    <property type="evidence" value="ECO:0007669"/>
    <property type="project" value="UniProtKB-KW"/>
</dbReference>
<comment type="caution">
    <text evidence="6">The sequence shown here is derived from an EMBL/GenBank/DDBJ whole genome shotgun (WGS) entry which is preliminary data.</text>
</comment>
<keyword evidence="4" id="KW-1133">Transmembrane helix</keyword>
<dbReference type="PANTHER" id="PTHR43547">
    <property type="entry name" value="TWO-COMPONENT HISTIDINE KINASE"/>
    <property type="match status" value="1"/>
</dbReference>
<evidence type="ECO:0000259" key="5">
    <source>
        <dbReference type="PROSITE" id="PS50109"/>
    </source>
</evidence>
<dbReference type="SMART" id="SM00387">
    <property type="entry name" value="HATPase_c"/>
    <property type="match status" value="1"/>
</dbReference>
<gene>
    <name evidence="6" type="ORF">T190115A13A_80110</name>
</gene>
<dbReference type="RefSeq" id="WP_348740132.1">
    <property type="nucleotide sequence ID" value="NZ_CAXJRC010000045.1"/>
</dbReference>
<name>A0ABM9PRV5_9FLAO</name>
<dbReference type="InterPro" id="IPR003661">
    <property type="entry name" value="HisK_dim/P_dom"/>
</dbReference>
<dbReference type="CDD" id="cd00082">
    <property type="entry name" value="HisKA"/>
    <property type="match status" value="1"/>
</dbReference>
<evidence type="ECO:0000256" key="2">
    <source>
        <dbReference type="ARBA" id="ARBA00012438"/>
    </source>
</evidence>
<organism evidence="6 7">
    <name type="scientific">Tenacibaculum vairaonense</name>
    <dbReference type="NCBI Taxonomy" id="3137860"/>
    <lineage>
        <taxon>Bacteria</taxon>
        <taxon>Pseudomonadati</taxon>
        <taxon>Bacteroidota</taxon>
        <taxon>Flavobacteriia</taxon>
        <taxon>Flavobacteriales</taxon>
        <taxon>Flavobacteriaceae</taxon>
        <taxon>Tenacibaculum</taxon>
    </lineage>
</organism>
<dbReference type="PROSITE" id="PS50109">
    <property type="entry name" value="HIS_KIN"/>
    <property type="match status" value="1"/>
</dbReference>
<feature type="transmembrane region" description="Helical" evidence="4">
    <location>
        <begin position="7"/>
        <end position="27"/>
    </location>
</feature>
<feature type="domain" description="Histidine kinase" evidence="5">
    <location>
        <begin position="325"/>
        <end position="539"/>
    </location>
</feature>
<keyword evidence="4" id="KW-0812">Transmembrane</keyword>
<evidence type="ECO:0000313" key="7">
    <source>
        <dbReference type="Proteomes" id="UP001497602"/>
    </source>
</evidence>
<keyword evidence="6" id="KW-0418">Kinase</keyword>
<dbReference type="Pfam" id="PF00512">
    <property type="entry name" value="HisKA"/>
    <property type="match status" value="1"/>
</dbReference>
<dbReference type="CDD" id="cd00075">
    <property type="entry name" value="HATPase"/>
    <property type="match status" value="1"/>
</dbReference>
<accession>A0ABM9PRV5</accession>
<keyword evidence="3" id="KW-0597">Phosphoprotein</keyword>
<dbReference type="InterPro" id="IPR003594">
    <property type="entry name" value="HATPase_dom"/>
</dbReference>
<evidence type="ECO:0000256" key="1">
    <source>
        <dbReference type="ARBA" id="ARBA00000085"/>
    </source>
</evidence>
<dbReference type="Gene3D" id="1.10.287.130">
    <property type="match status" value="1"/>
</dbReference>
<evidence type="ECO:0000256" key="4">
    <source>
        <dbReference type="SAM" id="Phobius"/>
    </source>
</evidence>
<dbReference type="Pfam" id="PF02518">
    <property type="entry name" value="HATPase_c"/>
    <property type="match status" value="1"/>
</dbReference>
<feature type="transmembrane region" description="Helical" evidence="4">
    <location>
        <begin position="287"/>
        <end position="306"/>
    </location>
</feature>
<keyword evidence="4" id="KW-0472">Membrane</keyword>
<dbReference type="SMART" id="SM00388">
    <property type="entry name" value="HisKA"/>
    <property type="match status" value="1"/>
</dbReference>
<dbReference type="PANTHER" id="PTHR43547:SF2">
    <property type="entry name" value="HYBRID SIGNAL TRANSDUCTION HISTIDINE KINASE C"/>
    <property type="match status" value="1"/>
</dbReference>